<dbReference type="Pfam" id="PF00890">
    <property type="entry name" value="FAD_binding_2"/>
    <property type="match status" value="1"/>
</dbReference>
<keyword evidence="1" id="KW-0285">Flavoprotein</keyword>
<dbReference type="InterPro" id="IPR003953">
    <property type="entry name" value="FAD-dep_OxRdtase_2_FAD-bd"/>
</dbReference>
<dbReference type="InterPro" id="IPR036188">
    <property type="entry name" value="FAD/NAD-bd_sf"/>
</dbReference>
<organism evidence="4 5">
    <name type="scientific">Paenibacillus tundrae</name>
    <dbReference type="NCBI Taxonomy" id="528187"/>
    <lineage>
        <taxon>Bacteria</taxon>
        <taxon>Bacillati</taxon>
        <taxon>Bacillota</taxon>
        <taxon>Bacilli</taxon>
        <taxon>Bacillales</taxon>
        <taxon>Paenibacillaceae</taxon>
        <taxon>Paenibacillus</taxon>
    </lineage>
</organism>
<dbReference type="Proteomes" id="UP001233836">
    <property type="component" value="Unassembled WGS sequence"/>
</dbReference>
<name>A0ABT9WE79_9BACL</name>
<sequence length="48" mass="5223">MKPIWDVIVIGGGQAGLASGYHLKKQGLSFFDFGGRRRSGRSMATVLR</sequence>
<evidence type="ECO:0000256" key="1">
    <source>
        <dbReference type="ARBA" id="ARBA00022630"/>
    </source>
</evidence>
<accession>A0ABT9WE79</accession>
<keyword evidence="2" id="KW-0560">Oxidoreductase</keyword>
<reference evidence="4 5" key="1">
    <citation type="submission" date="2023-07" db="EMBL/GenBank/DDBJ databases">
        <title>Sorghum-associated microbial communities from plants grown in Nebraska, USA.</title>
        <authorList>
            <person name="Schachtman D."/>
        </authorList>
    </citation>
    <scope>NUCLEOTIDE SEQUENCE [LARGE SCALE GENOMIC DNA]</scope>
    <source>
        <strain evidence="4 5">DS1314</strain>
    </source>
</reference>
<evidence type="ECO:0000313" key="4">
    <source>
        <dbReference type="EMBL" id="MDQ0171334.1"/>
    </source>
</evidence>
<evidence type="ECO:0000313" key="5">
    <source>
        <dbReference type="Proteomes" id="UP001233836"/>
    </source>
</evidence>
<dbReference type="EMBL" id="JAUSTI010000007">
    <property type="protein sequence ID" value="MDQ0171334.1"/>
    <property type="molecule type" value="Genomic_DNA"/>
</dbReference>
<protein>
    <submittedName>
        <fullName evidence="4">Cation diffusion facilitator CzcD-associated flavoprotein CzcO</fullName>
    </submittedName>
</protein>
<gene>
    <name evidence="4" type="ORF">J2T19_002796</name>
</gene>
<comment type="caution">
    <text evidence="4">The sequence shown here is derived from an EMBL/GenBank/DDBJ whole genome shotgun (WGS) entry which is preliminary data.</text>
</comment>
<dbReference type="Gene3D" id="3.50.50.60">
    <property type="entry name" value="FAD/NAD(P)-binding domain"/>
    <property type="match status" value="1"/>
</dbReference>
<proteinExistence type="predicted"/>
<dbReference type="RefSeq" id="WP_307216599.1">
    <property type="nucleotide sequence ID" value="NZ_JAUSTI010000007.1"/>
</dbReference>
<evidence type="ECO:0000256" key="2">
    <source>
        <dbReference type="ARBA" id="ARBA00023002"/>
    </source>
</evidence>
<keyword evidence="5" id="KW-1185">Reference proteome</keyword>
<dbReference type="SUPFAM" id="SSF51905">
    <property type="entry name" value="FAD/NAD(P)-binding domain"/>
    <property type="match status" value="1"/>
</dbReference>
<evidence type="ECO:0000259" key="3">
    <source>
        <dbReference type="Pfam" id="PF00890"/>
    </source>
</evidence>
<feature type="domain" description="FAD-dependent oxidoreductase 2 FAD-binding" evidence="3">
    <location>
        <begin position="6"/>
        <end position="29"/>
    </location>
</feature>